<comment type="caution">
    <text evidence="3">The sequence shown here is derived from an EMBL/GenBank/DDBJ whole genome shotgun (WGS) entry which is preliminary data.</text>
</comment>
<dbReference type="Gene3D" id="1.20.1600.10">
    <property type="entry name" value="Outer membrane efflux proteins (OEP)"/>
    <property type="match status" value="1"/>
</dbReference>
<dbReference type="Gene3D" id="2.20.200.10">
    <property type="entry name" value="Outer membrane efflux proteins (OEP)"/>
    <property type="match status" value="1"/>
</dbReference>
<reference evidence="3 4" key="1">
    <citation type="journal article" date="2021" name="ISME J.">
        <title>Genomic evolution of the class Acidithiobacillia: deep-branching Proteobacteria living in extreme acidic conditions.</title>
        <authorList>
            <person name="Moya-Beltran A."/>
            <person name="Beard S."/>
            <person name="Rojas-Villalobos C."/>
            <person name="Issotta F."/>
            <person name="Gallardo Y."/>
            <person name="Ulloa R."/>
            <person name="Giaveno A."/>
            <person name="Degli Esposti M."/>
            <person name="Johnson D.B."/>
            <person name="Quatrini R."/>
        </authorList>
    </citation>
    <scope>NUCLEOTIDE SEQUENCE [LARGE SCALE GENOMIC DNA]</scope>
    <source>
        <strain evidence="3 4">RW2</strain>
    </source>
</reference>
<dbReference type="NCBIfam" id="TIGR01845">
    <property type="entry name" value="outer_NodT"/>
    <property type="match status" value="1"/>
</dbReference>
<dbReference type="PANTHER" id="PTHR30203:SF33">
    <property type="entry name" value="BLR4455 PROTEIN"/>
    <property type="match status" value="1"/>
</dbReference>
<keyword evidence="2" id="KW-0472">Membrane</keyword>
<comment type="subcellular location">
    <subcellularLocation>
        <location evidence="2">Cell membrane</location>
        <topology evidence="2">Lipid-anchor</topology>
    </subcellularLocation>
</comment>
<dbReference type="InterPro" id="IPR010131">
    <property type="entry name" value="MdtP/NodT-like"/>
</dbReference>
<organism evidence="3 4">
    <name type="scientific">Acidithiobacillus sulfurivorans</name>
    <dbReference type="NCBI Taxonomy" id="1958756"/>
    <lineage>
        <taxon>Bacteria</taxon>
        <taxon>Pseudomonadati</taxon>
        <taxon>Pseudomonadota</taxon>
        <taxon>Acidithiobacillia</taxon>
        <taxon>Acidithiobacillales</taxon>
        <taxon>Acidithiobacillaceae</taxon>
        <taxon>Acidithiobacillus</taxon>
    </lineage>
</organism>
<keyword evidence="2" id="KW-0564">Palmitate</keyword>
<comment type="similarity">
    <text evidence="1 2">Belongs to the outer membrane factor (OMF) (TC 1.B.17) family.</text>
</comment>
<dbReference type="RefSeq" id="WP_215882538.1">
    <property type="nucleotide sequence ID" value="NZ_JAAOMP010000014.1"/>
</dbReference>
<dbReference type="SUPFAM" id="SSF56954">
    <property type="entry name" value="Outer membrane efflux proteins (OEP)"/>
    <property type="match status" value="1"/>
</dbReference>
<evidence type="ECO:0000256" key="1">
    <source>
        <dbReference type="ARBA" id="ARBA00007613"/>
    </source>
</evidence>
<evidence type="ECO:0000256" key="2">
    <source>
        <dbReference type="RuleBase" id="RU362097"/>
    </source>
</evidence>
<dbReference type="EMBL" id="JAAOMP010000014">
    <property type="protein sequence ID" value="MBU2758741.1"/>
    <property type="molecule type" value="Genomic_DNA"/>
</dbReference>
<evidence type="ECO:0000313" key="4">
    <source>
        <dbReference type="Proteomes" id="UP000755654"/>
    </source>
</evidence>
<dbReference type="PANTHER" id="PTHR30203">
    <property type="entry name" value="OUTER MEMBRANE CATION EFFLUX PROTEIN"/>
    <property type="match status" value="1"/>
</dbReference>
<keyword evidence="2" id="KW-0449">Lipoprotein</keyword>
<accession>A0ABS5ZU57</accession>
<dbReference type="Pfam" id="PF02321">
    <property type="entry name" value="OEP"/>
    <property type="match status" value="2"/>
</dbReference>
<dbReference type="Proteomes" id="UP000755654">
    <property type="component" value="Unassembled WGS sequence"/>
</dbReference>
<keyword evidence="4" id="KW-1185">Reference proteome</keyword>
<name>A0ABS5ZU57_9PROT</name>
<proteinExistence type="inferred from homology"/>
<protein>
    <submittedName>
        <fullName evidence="3">Efflux transporter outer membrane subunit</fullName>
    </submittedName>
</protein>
<gene>
    <name evidence="3" type="ORF">HAP95_00700</name>
</gene>
<evidence type="ECO:0000313" key="3">
    <source>
        <dbReference type="EMBL" id="MBU2758741.1"/>
    </source>
</evidence>
<keyword evidence="2" id="KW-1134">Transmembrane beta strand</keyword>
<keyword evidence="2" id="KW-0812">Transmembrane</keyword>
<sequence>MLGGERQRFNPGVLGQTAEPKTFNLYNASVDVRYNLDLAGGNRRALEALAARVDYRRYELEAARLSLAGNIATAAITRARLAAQIEATATILHTQEEQVQIARERVRLGQAAPDEVLALQTQAEQTRAELPVLRKQMQQTEHLLAVLAGRAPGAGGIPEFTLADFTLPTELPLIVPSKLVRRRPDIQASEALLHAANADYGVAVAKLYPQINLSASLGSQALTTGALFGPGSAIWNLVGQLTQPLFNPGLPAEKRAALAAFDAAAANYQGVVLEALRNVADALRAVENDAQTLAALTAANEAAEGSLRSVEWQYQLGTASYAQLLIAQQQAQQTRLGLAAAQAQRLNDSVALYQAVGAGSDDATVGSLR</sequence>
<dbReference type="InterPro" id="IPR003423">
    <property type="entry name" value="OMP_efflux"/>
</dbReference>